<dbReference type="SUPFAM" id="SSF50249">
    <property type="entry name" value="Nucleic acid-binding proteins"/>
    <property type="match status" value="1"/>
</dbReference>
<dbReference type="AlphaFoldDB" id="A0A9D1T8E2"/>
<comment type="caution">
    <text evidence="7">The sequence shown here is derived from an EMBL/GenBank/DDBJ whole genome shotgun (WGS) entry which is preliminary data.</text>
</comment>
<feature type="active site" evidence="5">
    <location>
        <position position="413"/>
    </location>
</feature>
<dbReference type="InterPro" id="IPR029063">
    <property type="entry name" value="SAM-dependent_MTases_sf"/>
</dbReference>
<dbReference type="InterPro" id="IPR002792">
    <property type="entry name" value="TRAM_dom"/>
</dbReference>
<feature type="binding site" evidence="4">
    <location>
        <position position="337"/>
    </location>
    <ligand>
        <name>S-adenosyl-L-methionine</name>
        <dbReference type="ChEBI" id="CHEBI:59789"/>
    </ligand>
</feature>
<evidence type="ECO:0000256" key="3">
    <source>
        <dbReference type="ARBA" id="ARBA00022691"/>
    </source>
</evidence>
<feature type="domain" description="TRAM" evidence="6">
    <location>
        <begin position="1"/>
        <end position="59"/>
    </location>
</feature>
<dbReference type="EC" id="2.1.1.190" evidence="7"/>
<dbReference type="GO" id="GO:0070475">
    <property type="term" value="P:rRNA base methylation"/>
    <property type="evidence" value="ECO:0007669"/>
    <property type="project" value="TreeGrafter"/>
</dbReference>
<dbReference type="EMBL" id="DVOS01000012">
    <property type="protein sequence ID" value="HIV22497.1"/>
    <property type="molecule type" value="Genomic_DNA"/>
</dbReference>
<keyword evidence="3 4" id="KW-0949">S-adenosyl-L-methionine</keyword>
<evidence type="ECO:0000256" key="4">
    <source>
        <dbReference type="PROSITE-ProRule" id="PRU01024"/>
    </source>
</evidence>
<dbReference type="GO" id="GO:0070041">
    <property type="term" value="F:rRNA (uridine-C5-)-methyltransferase activity"/>
    <property type="evidence" value="ECO:0007669"/>
    <property type="project" value="TreeGrafter"/>
</dbReference>
<keyword evidence="1 4" id="KW-0489">Methyltransferase</keyword>
<dbReference type="PANTHER" id="PTHR11061">
    <property type="entry name" value="RNA M5U METHYLTRANSFERASE"/>
    <property type="match status" value="1"/>
</dbReference>
<accession>A0A9D1T8E2</accession>
<feature type="active site" description="Nucleophile" evidence="4">
    <location>
        <position position="413"/>
    </location>
</feature>
<dbReference type="NCBIfam" id="TIGR00479">
    <property type="entry name" value="rumA"/>
    <property type="match status" value="1"/>
</dbReference>
<feature type="binding site" evidence="4">
    <location>
        <position position="386"/>
    </location>
    <ligand>
        <name>S-adenosyl-L-methionine</name>
        <dbReference type="ChEBI" id="CHEBI:59789"/>
    </ligand>
</feature>
<sequence length="548" mass="61642">MVKKNDLVRMKIEDMTSEGLGIGHAEGMAVFVKDTVIGDEITAKIVKEKKTYAYGRLERLLVPSPDRVEPVCPAARRCGGCQIQAMDYQAQLRFKERKVTGNLARIGGFDPEFLEKIREPIMGMEHPFYYRNKAQFPVGTDREGNLVAGFYAGRTHTIIDHHDCALGVPENRDILETVLDHMRKHRIPAYEETTGKGLVRHVMIRAGFHTGQIMVCLVLNGRKLPAGEELAERLSAVPGMTSIMINVNRENTNVIMGKETFRLWGRAFIEDRIGDVTYQISARSFYQVNPAQTERLYAAALEYAALQGKETVWDLYCGIGTISLFLARKAGKVYGVEIVPEAIEDARKNAALNGISNAEFFVGKAEEVLPEKYEREGIRADVMVIDPPRKGCQPQVLDTMVKMAPERIVYVSCDSATLARDLKYLCQRGYELKRFRAADMFPMSVHVETVVLLSKLNAKQHIEVELNLDEMDLTAAESKATYDEIKAYVLEKHGLKVSSLYISQVKRKCGLDVGQNYNLSKKEDAKVPQCPLKKEAAIMEALKHFQMI</sequence>
<dbReference type="PROSITE" id="PS50926">
    <property type="entry name" value="TRAM"/>
    <property type="match status" value="1"/>
</dbReference>
<dbReference type="PROSITE" id="PS51687">
    <property type="entry name" value="SAM_MT_RNA_M5U"/>
    <property type="match status" value="1"/>
</dbReference>
<protein>
    <submittedName>
        <fullName evidence="7">23S rRNA (Uracil(1939)-C(5))-methyltransferase RlmD</fullName>
        <ecNumber evidence="7">2.1.1.190</ecNumber>
    </submittedName>
</protein>
<organism evidence="7 8">
    <name type="scientific">Candidatus Merdiplasma excrementigallinarum</name>
    <dbReference type="NCBI Taxonomy" id="2840864"/>
    <lineage>
        <taxon>Bacteria</taxon>
        <taxon>Bacillati</taxon>
        <taxon>Bacillota</taxon>
        <taxon>Clostridia</taxon>
        <taxon>Lachnospirales</taxon>
        <taxon>Lachnospiraceae</taxon>
        <taxon>Lachnospiraceae incertae sedis</taxon>
        <taxon>Candidatus Merdiplasma</taxon>
    </lineage>
</organism>
<feature type="binding site" evidence="4">
    <location>
        <position position="287"/>
    </location>
    <ligand>
        <name>S-adenosyl-L-methionine</name>
        <dbReference type="ChEBI" id="CHEBI:59789"/>
    </ligand>
</feature>
<dbReference type="FunFam" id="2.40.50.1070:FF:000003">
    <property type="entry name" value="23S rRNA (Uracil-5-)-methyltransferase RumA"/>
    <property type="match status" value="1"/>
</dbReference>
<dbReference type="InterPro" id="IPR010280">
    <property type="entry name" value="U5_MeTrfase_fam"/>
</dbReference>
<dbReference type="Pfam" id="PF01938">
    <property type="entry name" value="TRAM"/>
    <property type="match status" value="1"/>
</dbReference>
<evidence type="ECO:0000259" key="6">
    <source>
        <dbReference type="PROSITE" id="PS50926"/>
    </source>
</evidence>
<dbReference type="Pfam" id="PF05958">
    <property type="entry name" value="tRNA_U5-meth_tr"/>
    <property type="match status" value="1"/>
</dbReference>
<evidence type="ECO:0000313" key="7">
    <source>
        <dbReference type="EMBL" id="HIV22497.1"/>
    </source>
</evidence>
<dbReference type="FunFam" id="3.40.50.150:FF:000009">
    <property type="entry name" value="23S rRNA (Uracil(1939)-C(5))-methyltransferase RlmD"/>
    <property type="match status" value="1"/>
</dbReference>
<feature type="binding site" evidence="4">
    <location>
        <position position="316"/>
    </location>
    <ligand>
        <name>S-adenosyl-L-methionine</name>
        <dbReference type="ChEBI" id="CHEBI:59789"/>
    </ligand>
</feature>
<dbReference type="Proteomes" id="UP000886889">
    <property type="component" value="Unassembled WGS sequence"/>
</dbReference>
<gene>
    <name evidence="7" type="primary">rlmD</name>
    <name evidence="7" type="ORF">IAC80_01025</name>
</gene>
<evidence type="ECO:0000256" key="2">
    <source>
        <dbReference type="ARBA" id="ARBA00022679"/>
    </source>
</evidence>
<comment type="similarity">
    <text evidence="4">Belongs to the class I-like SAM-binding methyltransferase superfamily. RNA M5U methyltransferase family.</text>
</comment>
<name>A0A9D1T8E2_9FIRM</name>
<reference evidence="7" key="2">
    <citation type="journal article" date="2021" name="PeerJ">
        <title>Extensive microbial diversity within the chicken gut microbiome revealed by metagenomics and culture.</title>
        <authorList>
            <person name="Gilroy R."/>
            <person name="Ravi A."/>
            <person name="Getino M."/>
            <person name="Pursley I."/>
            <person name="Horton D.L."/>
            <person name="Alikhan N.F."/>
            <person name="Baker D."/>
            <person name="Gharbi K."/>
            <person name="Hall N."/>
            <person name="Watson M."/>
            <person name="Adriaenssens E.M."/>
            <person name="Foster-Nyarko E."/>
            <person name="Jarju S."/>
            <person name="Secka A."/>
            <person name="Antonio M."/>
            <person name="Oren A."/>
            <person name="Chaudhuri R.R."/>
            <person name="La Ragione R."/>
            <person name="Hildebrand F."/>
            <person name="Pallen M.J."/>
        </authorList>
    </citation>
    <scope>NUCLEOTIDE SEQUENCE</scope>
    <source>
        <strain evidence="7">ChiBcec6-7307</strain>
    </source>
</reference>
<proteinExistence type="inferred from homology"/>
<dbReference type="Gene3D" id="2.40.50.140">
    <property type="entry name" value="Nucleic acid-binding proteins"/>
    <property type="match status" value="1"/>
</dbReference>
<keyword evidence="2 4" id="KW-0808">Transferase</keyword>
<dbReference type="Gene3D" id="2.40.50.1070">
    <property type="match status" value="1"/>
</dbReference>
<evidence type="ECO:0000256" key="5">
    <source>
        <dbReference type="PROSITE-ProRule" id="PRU10015"/>
    </source>
</evidence>
<evidence type="ECO:0000256" key="1">
    <source>
        <dbReference type="ARBA" id="ARBA00022603"/>
    </source>
</evidence>
<dbReference type="PANTHER" id="PTHR11061:SF30">
    <property type="entry name" value="TRNA (URACIL(54)-C(5))-METHYLTRANSFERASE"/>
    <property type="match status" value="1"/>
</dbReference>
<evidence type="ECO:0000313" key="8">
    <source>
        <dbReference type="Proteomes" id="UP000886889"/>
    </source>
</evidence>
<dbReference type="PROSITE" id="PS01230">
    <property type="entry name" value="TRMA_1"/>
    <property type="match status" value="1"/>
</dbReference>
<dbReference type="CDD" id="cd02440">
    <property type="entry name" value="AdoMet_MTases"/>
    <property type="match status" value="1"/>
</dbReference>
<dbReference type="SUPFAM" id="SSF53335">
    <property type="entry name" value="S-adenosyl-L-methionine-dependent methyltransferases"/>
    <property type="match status" value="1"/>
</dbReference>
<dbReference type="InterPro" id="IPR012340">
    <property type="entry name" value="NA-bd_OB-fold"/>
</dbReference>
<dbReference type="InterPro" id="IPR030390">
    <property type="entry name" value="MeTrfase_TrmA_AS"/>
</dbReference>
<dbReference type="Gene3D" id="3.40.50.150">
    <property type="entry name" value="Vaccinia Virus protein VP39"/>
    <property type="match status" value="1"/>
</dbReference>
<reference evidence="7" key="1">
    <citation type="submission" date="2020-10" db="EMBL/GenBank/DDBJ databases">
        <authorList>
            <person name="Gilroy R."/>
        </authorList>
    </citation>
    <scope>NUCLEOTIDE SEQUENCE</scope>
    <source>
        <strain evidence="7">ChiBcec6-7307</strain>
    </source>
</reference>